<keyword evidence="9" id="KW-1185">Reference proteome</keyword>
<dbReference type="Gene3D" id="3.10.250.10">
    <property type="entry name" value="SRCR-like domain"/>
    <property type="match status" value="1"/>
</dbReference>
<dbReference type="InterPro" id="IPR036772">
    <property type="entry name" value="SRCR-like_dom_sf"/>
</dbReference>
<feature type="disulfide bond" evidence="2">
    <location>
        <begin position="106"/>
        <end position="116"/>
    </location>
</feature>
<name>R7U0L4_CAPTE</name>
<sequence>MGSFVLRVTVFSLLCIGAKSSPTPDAHLELTISSMVYRNRERVGKISAILSNQTTSTGELFFCDDEVFNQSAANVICGELKYDSAYIQPSIASNGTGMQTIHSVRCAGDERQLSNCSWQVGVRSQCRMDIVLKCSMKHSGSNRFQWVYIGIPCIVIAVIASSYRRARLYYMHRGQRGQCRNNPPPTATNTCPVYTTENQASCTPTPYPQPPQKNPADPTDQPGMLPPTYSQTIAEDTSSLPPPPAYGALYSAPVAPREVK</sequence>
<evidence type="ECO:0000313" key="7">
    <source>
        <dbReference type="EMBL" id="ELT96735.1"/>
    </source>
</evidence>
<evidence type="ECO:0000256" key="5">
    <source>
        <dbReference type="SAM" id="SignalP"/>
    </source>
</evidence>
<reference evidence="7 9" key="2">
    <citation type="journal article" date="2013" name="Nature">
        <title>Insights into bilaterian evolution from three spiralian genomes.</title>
        <authorList>
            <person name="Simakov O."/>
            <person name="Marletaz F."/>
            <person name="Cho S.J."/>
            <person name="Edsinger-Gonzales E."/>
            <person name="Havlak P."/>
            <person name="Hellsten U."/>
            <person name="Kuo D.H."/>
            <person name="Larsson T."/>
            <person name="Lv J."/>
            <person name="Arendt D."/>
            <person name="Savage R."/>
            <person name="Osoegawa K."/>
            <person name="de Jong P."/>
            <person name="Grimwood J."/>
            <person name="Chapman J.A."/>
            <person name="Shapiro H."/>
            <person name="Aerts A."/>
            <person name="Otillar R.P."/>
            <person name="Terry A.Y."/>
            <person name="Boore J.L."/>
            <person name="Grigoriev I.V."/>
            <person name="Lindberg D.R."/>
            <person name="Seaver E.C."/>
            <person name="Weisblat D.A."/>
            <person name="Putnam N.H."/>
            <person name="Rokhsar D.S."/>
        </authorList>
    </citation>
    <scope>NUCLEOTIDE SEQUENCE</scope>
    <source>
        <strain evidence="7 9">I ESC-2004</strain>
    </source>
</reference>
<keyword evidence="1 2" id="KW-1015">Disulfide bond</keyword>
<dbReference type="EnsemblMetazoa" id="CapteT222489">
    <property type="protein sequence ID" value="CapteP222489"/>
    <property type="gene ID" value="CapteG222489"/>
</dbReference>
<organism evidence="7">
    <name type="scientific">Capitella teleta</name>
    <name type="common">Polychaete worm</name>
    <dbReference type="NCBI Taxonomy" id="283909"/>
    <lineage>
        <taxon>Eukaryota</taxon>
        <taxon>Metazoa</taxon>
        <taxon>Spiralia</taxon>
        <taxon>Lophotrochozoa</taxon>
        <taxon>Annelida</taxon>
        <taxon>Polychaeta</taxon>
        <taxon>Sedentaria</taxon>
        <taxon>Scolecida</taxon>
        <taxon>Capitellidae</taxon>
        <taxon>Capitella</taxon>
    </lineage>
</organism>
<feature type="signal peptide" evidence="5">
    <location>
        <begin position="1"/>
        <end position="20"/>
    </location>
</feature>
<dbReference type="EMBL" id="KB308736">
    <property type="protein sequence ID" value="ELT96735.1"/>
    <property type="molecule type" value="Genomic_DNA"/>
</dbReference>
<keyword evidence="4" id="KW-1133">Transmembrane helix</keyword>
<evidence type="ECO:0000259" key="6">
    <source>
        <dbReference type="PROSITE" id="PS50287"/>
    </source>
</evidence>
<evidence type="ECO:0000313" key="9">
    <source>
        <dbReference type="Proteomes" id="UP000014760"/>
    </source>
</evidence>
<dbReference type="AlphaFoldDB" id="R7U0L4"/>
<evidence type="ECO:0000313" key="8">
    <source>
        <dbReference type="EnsemblMetazoa" id="CapteP222489"/>
    </source>
</evidence>
<dbReference type="HOGENOM" id="CLU_1134478_0_0_1"/>
<dbReference type="InterPro" id="IPR001190">
    <property type="entry name" value="SRCR"/>
</dbReference>
<dbReference type="PROSITE" id="PS50287">
    <property type="entry name" value="SRCR_2"/>
    <property type="match status" value="1"/>
</dbReference>
<keyword evidence="4" id="KW-0472">Membrane</keyword>
<feature type="domain" description="SRCR" evidence="6">
    <location>
        <begin position="28"/>
        <end position="135"/>
    </location>
</feature>
<feature type="region of interest" description="Disordered" evidence="3">
    <location>
        <begin position="202"/>
        <end position="260"/>
    </location>
</feature>
<evidence type="ECO:0000256" key="4">
    <source>
        <dbReference type="SAM" id="Phobius"/>
    </source>
</evidence>
<evidence type="ECO:0000256" key="1">
    <source>
        <dbReference type="ARBA" id="ARBA00023157"/>
    </source>
</evidence>
<gene>
    <name evidence="7" type="ORF">CAPTEDRAFT_222489</name>
</gene>
<dbReference type="SUPFAM" id="SSF56487">
    <property type="entry name" value="SRCR-like"/>
    <property type="match status" value="1"/>
</dbReference>
<keyword evidence="4" id="KW-0812">Transmembrane</keyword>
<dbReference type="Pfam" id="PF00530">
    <property type="entry name" value="SRCR"/>
    <property type="match status" value="1"/>
</dbReference>
<reference evidence="8" key="3">
    <citation type="submission" date="2015-06" db="UniProtKB">
        <authorList>
            <consortium name="EnsemblMetazoa"/>
        </authorList>
    </citation>
    <scope>IDENTIFICATION</scope>
</reference>
<dbReference type="Proteomes" id="UP000014760">
    <property type="component" value="Unassembled WGS sequence"/>
</dbReference>
<proteinExistence type="predicted"/>
<accession>R7U0L4</accession>
<evidence type="ECO:0000256" key="2">
    <source>
        <dbReference type="PROSITE-ProRule" id="PRU00196"/>
    </source>
</evidence>
<protein>
    <recommendedName>
        <fullName evidence="6">SRCR domain-containing protein</fullName>
    </recommendedName>
</protein>
<evidence type="ECO:0000256" key="3">
    <source>
        <dbReference type="SAM" id="MobiDB-lite"/>
    </source>
</evidence>
<feature type="transmembrane region" description="Helical" evidence="4">
    <location>
        <begin position="144"/>
        <end position="163"/>
    </location>
</feature>
<keyword evidence="5" id="KW-0732">Signal</keyword>
<reference evidence="9" key="1">
    <citation type="submission" date="2012-12" db="EMBL/GenBank/DDBJ databases">
        <authorList>
            <person name="Hellsten U."/>
            <person name="Grimwood J."/>
            <person name="Chapman J.A."/>
            <person name="Shapiro H."/>
            <person name="Aerts A."/>
            <person name="Otillar R.P."/>
            <person name="Terry A.Y."/>
            <person name="Boore J.L."/>
            <person name="Simakov O."/>
            <person name="Marletaz F."/>
            <person name="Cho S.-J."/>
            <person name="Edsinger-Gonzales E."/>
            <person name="Havlak P."/>
            <person name="Kuo D.-H."/>
            <person name="Larsson T."/>
            <person name="Lv J."/>
            <person name="Arendt D."/>
            <person name="Savage R."/>
            <person name="Osoegawa K."/>
            <person name="de Jong P."/>
            <person name="Lindberg D.R."/>
            <person name="Seaver E.C."/>
            <person name="Weisblat D.A."/>
            <person name="Putnam N.H."/>
            <person name="Grigoriev I.V."/>
            <person name="Rokhsar D.S."/>
        </authorList>
    </citation>
    <scope>NUCLEOTIDE SEQUENCE</scope>
    <source>
        <strain evidence="9">I ESC-2004</strain>
    </source>
</reference>
<comment type="caution">
    <text evidence="2">Lacks conserved residue(s) required for the propagation of feature annotation.</text>
</comment>
<dbReference type="SMART" id="SM00202">
    <property type="entry name" value="SR"/>
    <property type="match status" value="1"/>
</dbReference>
<feature type="chain" id="PRO_5008787573" description="SRCR domain-containing protein" evidence="5">
    <location>
        <begin position="21"/>
        <end position="260"/>
    </location>
</feature>
<feature type="compositionally biased region" description="Polar residues" evidence="3">
    <location>
        <begin position="228"/>
        <end position="239"/>
    </location>
</feature>
<dbReference type="EMBL" id="AMQN01011176">
    <property type="status" value="NOT_ANNOTATED_CDS"/>
    <property type="molecule type" value="Genomic_DNA"/>
</dbReference>
<dbReference type="GO" id="GO:0016020">
    <property type="term" value="C:membrane"/>
    <property type="evidence" value="ECO:0007669"/>
    <property type="project" value="InterPro"/>
</dbReference>